<dbReference type="EMBL" id="JAJAGQ010000002">
    <property type="protein sequence ID" value="KAJ8569768.1"/>
    <property type="molecule type" value="Genomic_DNA"/>
</dbReference>
<dbReference type="OrthoDB" id="434240at2759"/>
<feature type="transmembrane region" description="Helical" evidence="6">
    <location>
        <begin position="102"/>
        <end position="121"/>
    </location>
</feature>
<gene>
    <name evidence="7" type="ORF">K7X08_006345</name>
</gene>
<feature type="transmembrane region" description="Helical" evidence="6">
    <location>
        <begin position="73"/>
        <end position="90"/>
    </location>
</feature>
<dbReference type="Gene3D" id="1.20.1250.20">
    <property type="entry name" value="MFS general substrate transporter like domains"/>
    <property type="match status" value="1"/>
</dbReference>
<dbReference type="Proteomes" id="UP001152561">
    <property type="component" value="Unassembled WGS sequence"/>
</dbReference>
<evidence type="ECO:0000256" key="3">
    <source>
        <dbReference type="ARBA" id="ARBA00022989"/>
    </source>
</evidence>
<proteinExistence type="inferred from homology"/>
<comment type="similarity">
    <text evidence="5">Belongs to the major facilitator superfamily. Phosphate:H(+) symporter (TC 2.A.1.9) family.</text>
</comment>
<dbReference type="InterPro" id="IPR044772">
    <property type="entry name" value="NO3_transporter"/>
</dbReference>
<evidence type="ECO:0000313" key="8">
    <source>
        <dbReference type="Proteomes" id="UP001152561"/>
    </source>
</evidence>
<comment type="subcellular location">
    <subcellularLocation>
        <location evidence="1">Membrane</location>
        <topology evidence="1">Multi-pass membrane protein</topology>
    </subcellularLocation>
</comment>
<feature type="transmembrane region" description="Helical" evidence="6">
    <location>
        <begin position="40"/>
        <end position="61"/>
    </location>
</feature>
<evidence type="ECO:0000256" key="1">
    <source>
        <dbReference type="ARBA" id="ARBA00004141"/>
    </source>
</evidence>
<evidence type="ECO:0000256" key="6">
    <source>
        <dbReference type="SAM" id="Phobius"/>
    </source>
</evidence>
<dbReference type="PANTHER" id="PTHR23515">
    <property type="entry name" value="HIGH-AFFINITY NITRATE TRANSPORTER 2.3"/>
    <property type="match status" value="1"/>
</dbReference>
<dbReference type="GO" id="GO:0015112">
    <property type="term" value="F:nitrate transmembrane transporter activity"/>
    <property type="evidence" value="ECO:0007669"/>
    <property type="project" value="InterPro"/>
</dbReference>
<name>A0A9Q1MZI1_9SOLA</name>
<keyword evidence="3 6" id="KW-1133">Transmembrane helix</keyword>
<organism evidence="7 8">
    <name type="scientific">Anisodus acutangulus</name>
    <dbReference type="NCBI Taxonomy" id="402998"/>
    <lineage>
        <taxon>Eukaryota</taxon>
        <taxon>Viridiplantae</taxon>
        <taxon>Streptophyta</taxon>
        <taxon>Embryophyta</taxon>
        <taxon>Tracheophyta</taxon>
        <taxon>Spermatophyta</taxon>
        <taxon>Magnoliopsida</taxon>
        <taxon>eudicotyledons</taxon>
        <taxon>Gunneridae</taxon>
        <taxon>Pentapetalae</taxon>
        <taxon>asterids</taxon>
        <taxon>lamiids</taxon>
        <taxon>Solanales</taxon>
        <taxon>Solanaceae</taxon>
        <taxon>Solanoideae</taxon>
        <taxon>Hyoscyameae</taxon>
        <taxon>Anisodus</taxon>
    </lineage>
</organism>
<protein>
    <recommendedName>
        <fullName evidence="9">Major facilitator superfamily (MFS) profile domain-containing protein</fullName>
    </recommendedName>
</protein>
<sequence length="205" mass="21439">MELESKSAPRNFALSVDSENKVTEFKVFSVSTSHMRAFHLSWISFFACFVSTFAAPPPLAIIRDNLDLTATDIGNAGIAAVSSAILARIAMGTACDLFGPRLASSALILLTAPAVFLTAIANSAISFLLVRFFMGFSLATFVSTQFWTSSMFSAKVIGTANGVAGGWGIAAVSSAVLARIAMGTACDLFGPRLASSALILLIALK</sequence>
<evidence type="ECO:0008006" key="9">
    <source>
        <dbReference type="Google" id="ProtNLM"/>
    </source>
</evidence>
<reference evidence="8" key="1">
    <citation type="journal article" date="2023" name="Proc. Natl. Acad. Sci. U.S.A.">
        <title>Genomic and structural basis for evolution of tropane alkaloid biosynthesis.</title>
        <authorList>
            <person name="Wanga Y.-J."/>
            <person name="Taina T."/>
            <person name="Yua J.-Y."/>
            <person name="Lia J."/>
            <person name="Xua B."/>
            <person name="Chenc J."/>
            <person name="D'Auriad J.C."/>
            <person name="Huanga J.-P."/>
            <person name="Huanga S.-X."/>
        </authorList>
    </citation>
    <scope>NUCLEOTIDE SEQUENCE [LARGE SCALE GENOMIC DNA]</scope>
    <source>
        <strain evidence="8">cv. KIB-2019</strain>
    </source>
</reference>
<keyword evidence="8" id="KW-1185">Reference proteome</keyword>
<keyword evidence="4 6" id="KW-0472">Membrane</keyword>
<evidence type="ECO:0000256" key="5">
    <source>
        <dbReference type="ARBA" id="ARBA00044504"/>
    </source>
</evidence>
<accession>A0A9Q1MZI1</accession>
<dbReference type="GO" id="GO:0016020">
    <property type="term" value="C:membrane"/>
    <property type="evidence" value="ECO:0007669"/>
    <property type="project" value="UniProtKB-SubCell"/>
</dbReference>
<dbReference type="AlphaFoldDB" id="A0A9Q1MZI1"/>
<evidence type="ECO:0000256" key="2">
    <source>
        <dbReference type="ARBA" id="ARBA00022692"/>
    </source>
</evidence>
<feature type="transmembrane region" description="Helical" evidence="6">
    <location>
        <begin position="160"/>
        <end position="182"/>
    </location>
</feature>
<dbReference type="SUPFAM" id="SSF103473">
    <property type="entry name" value="MFS general substrate transporter"/>
    <property type="match status" value="1"/>
</dbReference>
<keyword evidence="2 6" id="KW-0812">Transmembrane</keyword>
<dbReference type="InterPro" id="IPR036259">
    <property type="entry name" value="MFS_trans_sf"/>
</dbReference>
<evidence type="ECO:0000313" key="7">
    <source>
        <dbReference type="EMBL" id="KAJ8569768.1"/>
    </source>
</evidence>
<comment type="caution">
    <text evidence="7">The sequence shown here is derived from an EMBL/GenBank/DDBJ whole genome shotgun (WGS) entry which is preliminary data.</text>
</comment>
<evidence type="ECO:0000256" key="4">
    <source>
        <dbReference type="ARBA" id="ARBA00023136"/>
    </source>
</evidence>